<protein>
    <submittedName>
        <fullName evidence="2">Uncharacterized protein</fullName>
    </submittedName>
</protein>
<feature type="region of interest" description="Disordered" evidence="1">
    <location>
        <begin position="167"/>
        <end position="189"/>
    </location>
</feature>
<accession>A0ABR3U1N8</accession>
<organism evidence="2 3">
    <name type="scientific">Diplodia intermedia</name>
    <dbReference type="NCBI Taxonomy" id="856260"/>
    <lineage>
        <taxon>Eukaryota</taxon>
        <taxon>Fungi</taxon>
        <taxon>Dikarya</taxon>
        <taxon>Ascomycota</taxon>
        <taxon>Pezizomycotina</taxon>
        <taxon>Dothideomycetes</taxon>
        <taxon>Dothideomycetes incertae sedis</taxon>
        <taxon>Botryosphaeriales</taxon>
        <taxon>Botryosphaeriaceae</taxon>
        <taxon>Diplodia</taxon>
    </lineage>
</organism>
<dbReference type="Proteomes" id="UP001521184">
    <property type="component" value="Unassembled WGS sequence"/>
</dbReference>
<feature type="region of interest" description="Disordered" evidence="1">
    <location>
        <begin position="345"/>
        <end position="409"/>
    </location>
</feature>
<feature type="compositionally biased region" description="Polar residues" evidence="1">
    <location>
        <begin position="7"/>
        <end position="25"/>
    </location>
</feature>
<evidence type="ECO:0000313" key="3">
    <source>
        <dbReference type="Proteomes" id="UP001521184"/>
    </source>
</evidence>
<name>A0ABR3U1N8_9PEZI</name>
<dbReference type="EMBL" id="JAKEKT020000007">
    <property type="protein sequence ID" value="KAL1649183.1"/>
    <property type="molecule type" value="Genomic_DNA"/>
</dbReference>
<reference evidence="2 3" key="1">
    <citation type="journal article" date="2023" name="Plant Dis.">
        <title>First Report of Diplodia intermedia Causing Canker and Dieback Diseases on Apple Trees in Canada.</title>
        <authorList>
            <person name="Ellouze W."/>
            <person name="Ilyukhin E."/>
            <person name="Sulman M."/>
            <person name="Ali S."/>
        </authorList>
    </citation>
    <scope>NUCLEOTIDE SEQUENCE [LARGE SCALE GENOMIC DNA]</scope>
    <source>
        <strain evidence="2 3">M45-28</strain>
    </source>
</reference>
<proteinExistence type="predicted"/>
<evidence type="ECO:0000313" key="2">
    <source>
        <dbReference type="EMBL" id="KAL1649183.1"/>
    </source>
</evidence>
<comment type="caution">
    <text evidence="2">The sequence shown here is derived from an EMBL/GenBank/DDBJ whole genome shotgun (WGS) entry which is preliminary data.</text>
</comment>
<sequence>MDFDTPAASSTALSQGSTLGVNPNPTDELVAAEIQQPAMSHPAATPHGQNGLNPAGVSTDGDVEMSGRVFGGGTLDQPQQQPAPGPASNGGQQPFSPLDPNVNPDHAQPGHAETSGPQPRKTPQNNTERVCEHIQANMHAAIQRGDSKTAGLLIKALVNSQATIIASQPQSKRSKRATIAPKKARRNHEKLAMKKVCDAVQQALLDRLNQQLLSGSRDDVDVDGAGSHQRAGLVGLARKHAGSHAWSVTNWAARRRQPVVDVDLVSREEARVRDAAAAVERKRRLTDGLRARLEELGDGMIPPRSDYAVDDTMTVGAIDNSKRREVRELQRHLRYFEGEMDPHAAAQAGKEMAKKANKQQKNREDLSGLMDGLSKMSGFSLSEADGGDEASEADDDEDMDMDMEMEMAM</sequence>
<feature type="compositionally biased region" description="Basic residues" evidence="1">
    <location>
        <begin position="172"/>
        <end position="188"/>
    </location>
</feature>
<keyword evidence="3" id="KW-1185">Reference proteome</keyword>
<gene>
    <name evidence="2" type="ORF">SLS58_001757</name>
</gene>
<feature type="compositionally biased region" description="Low complexity" evidence="1">
    <location>
        <begin position="77"/>
        <end position="94"/>
    </location>
</feature>
<feature type="compositionally biased region" description="Acidic residues" evidence="1">
    <location>
        <begin position="385"/>
        <end position="409"/>
    </location>
</feature>
<feature type="compositionally biased region" description="Polar residues" evidence="1">
    <location>
        <begin position="115"/>
        <end position="127"/>
    </location>
</feature>
<evidence type="ECO:0000256" key="1">
    <source>
        <dbReference type="SAM" id="MobiDB-lite"/>
    </source>
</evidence>
<feature type="region of interest" description="Disordered" evidence="1">
    <location>
        <begin position="1"/>
        <end position="127"/>
    </location>
</feature>